<dbReference type="RefSeq" id="WP_006303489.1">
    <property type="nucleotide sequence ID" value="NZ_AEDQ01000003.1"/>
</dbReference>
<proteinExistence type="inferred from homology"/>
<sequence length="388" mass="41109">MQSPYTYLDYAASAPVRACAQQALARYNDAAYAGANPNSLHTPGRLARGELDFARKMLCACFHADVKPHELYFCSGATEANNWAVRGLASAMHAKNPHRDRIIISQVEHDSIFALPRMLTQAGFRVSLAAPDEHGVVTPAAVEHLLDDDVALVSCMYANNETGIVMPISEIAHAAHAAGAYMHTDAVQAFCHVPLMISNVDAVTISAHKIGGYVGIGALMVRRGVHITPLLYGGGQEAALRSGTQAVCLASAFAAAAAECDSALASSMQTTTALARDVTKQLCDSGMFEPTSDIPYGELRLPGIVSLTHKSIDAQTLVLQLDALGFGISSGSACGVAHAAQDGVSHVLVAQGLSKDRAARSIRISFDERVSKQDLQRFIDSACNIHAR</sequence>
<dbReference type="InterPro" id="IPR016454">
    <property type="entry name" value="Cysteine_dSase"/>
</dbReference>
<dbReference type="Gene3D" id="1.10.260.50">
    <property type="match status" value="1"/>
</dbReference>
<dbReference type="PIRSF" id="PIRSF005572">
    <property type="entry name" value="NifS"/>
    <property type="match status" value="1"/>
</dbReference>
<dbReference type="SUPFAM" id="SSF53383">
    <property type="entry name" value="PLP-dependent transferases"/>
    <property type="match status" value="1"/>
</dbReference>
<gene>
    <name evidence="12" type="ORF">HMPREF9248_0786</name>
</gene>
<accession>A0ABN0B1W4</accession>
<comment type="cofactor">
    <cofactor evidence="1 10">
        <name>pyridoxal 5'-phosphate</name>
        <dbReference type="ChEBI" id="CHEBI:597326"/>
    </cofactor>
</comment>
<keyword evidence="6" id="KW-0663">Pyridoxal phosphate</keyword>
<evidence type="ECO:0000256" key="5">
    <source>
        <dbReference type="ARBA" id="ARBA00022723"/>
    </source>
</evidence>
<dbReference type="GO" id="GO:0008483">
    <property type="term" value="F:transaminase activity"/>
    <property type="evidence" value="ECO:0007669"/>
    <property type="project" value="UniProtKB-KW"/>
</dbReference>
<evidence type="ECO:0000313" key="12">
    <source>
        <dbReference type="EMBL" id="EFL44714.1"/>
    </source>
</evidence>
<keyword evidence="4" id="KW-0808">Transferase</keyword>
<evidence type="ECO:0000256" key="1">
    <source>
        <dbReference type="ARBA" id="ARBA00001933"/>
    </source>
</evidence>
<evidence type="ECO:0000256" key="9">
    <source>
        <dbReference type="ARBA" id="ARBA00050776"/>
    </source>
</evidence>
<dbReference type="InterPro" id="IPR000192">
    <property type="entry name" value="Aminotrans_V_dom"/>
</dbReference>
<keyword evidence="13" id="KW-1185">Reference proteome</keyword>
<keyword evidence="5" id="KW-0479">Metal-binding</keyword>
<feature type="domain" description="Aminotransferase class V" evidence="11">
    <location>
        <begin position="6"/>
        <end position="378"/>
    </location>
</feature>
<dbReference type="Pfam" id="PF00266">
    <property type="entry name" value="Aminotran_5"/>
    <property type="match status" value="1"/>
</dbReference>
<dbReference type="InterPro" id="IPR015424">
    <property type="entry name" value="PyrdxlP-dep_Trfase"/>
</dbReference>
<dbReference type="EMBL" id="AEDQ01000003">
    <property type="protein sequence ID" value="EFL44714.1"/>
    <property type="molecule type" value="Genomic_DNA"/>
</dbReference>
<comment type="catalytic activity">
    <reaction evidence="9">
        <text>(sulfur carrier)-H + L-cysteine = (sulfur carrier)-SH + L-alanine</text>
        <dbReference type="Rhea" id="RHEA:43892"/>
        <dbReference type="Rhea" id="RHEA-COMP:14737"/>
        <dbReference type="Rhea" id="RHEA-COMP:14739"/>
        <dbReference type="ChEBI" id="CHEBI:29917"/>
        <dbReference type="ChEBI" id="CHEBI:35235"/>
        <dbReference type="ChEBI" id="CHEBI:57972"/>
        <dbReference type="ChEBI" id="CHEBI:64428"/>
        <dbReference type="EC" id="2.8.1.7"/>
    </reaction>
</comment>
<evidence type="ECO:0000256" key="8">
    <source>
        <dbReference type="ARBA" id="ARBA00023014"/>
    </source>
</evidence>
<dbReference type="Proteomes" id="UP000004431">
    <property type="component" value="Unassembled WGS sequence"/>
</dbReference>
<evidence type="ECO:0000256" key="3">
    <source>
        <dbReference type="ARBA" id="ARBA00012239"/>
    </source>
</evidence>
<organism evidence="12 13">
    <name type="scientific">Fannyhessea vaginae PB189-T1-4</name>
    <dbReference type="NCBI Taxonomy" id="866774"/>
    <lineage>
        <taxon>Bacteria</taxon>
        <taxon>Bacillati</taxon>
        <taxon>Actinomycetota</taxon>
        <taxon>Coriobacteriia</taxon>
        <taxon>Coriobacteriales</taxon>
        <taxon>Atopobiaceae</taxon>
        <taxon>Fannyhessea</taxon>
    </lineage>
</organism>
<dbReference type="InterPro" id="IPR015422">
    <property type="entry name" value="PyrdxlP-dep_Trfase_small"/>
</dbReference>
<protein>
    <recommendedName>
        <fullName evidence="3">cysteine desulfurase</fullName>
        <ecNumber evidence="3">2.8.1.7</ecNumber>
    </recommendedName>
</protein>
<comment type="similarity">
    <text evidence="2">Belongs to the class-V pyridoxal-phosphate-dependent aminotransferase family. NifS/IscS subfamily.</text>
</comment>
<dbReference type="InterPro" id="IPR015421">
    <property type="entry name" value="PyrdxlP-dep_Trfase_major"/>
</dbReference>
<dbReference type="Gene3D" id="3.40.640.10">
    <property type="entry name" value="Type I PLP-dependent aspartate aminotransferase-like (Major domain)"/>
    <property type="match status" value="1"/>
</dbReference>
<evidence type="ECO:0000256" key="4">
    <source>
        <dbReference type="ARBA" id="ARBA00022679"/>
    </source>
</evidence>
<evidence type="ECO:0000256" key="6">
    <source>
        <dbReference type="ARBA" id="ARBA00022898"/>
    </source>
</evidence>
<comment type="caution">
    <text evidence="12">The sequence shown here is derived from an EMBL/GenBank/DDBJ whole genome shotgun (WGS) entry which is preliminary data.</text>
</comment>
<evidence type="ECO:0000259" key="11">
    <source>
        <dbReference type="Pfam" id="PF00266"/>
    </source>
</evidence>
<dbReference type="PANTHER" id="PTHR11601:SF34">
    <property type="entry name" value="CYSTEINE DESULFURASE"/>
    <property type="match status" value="1"/>
</dbReference>
<evidence type="ECO:0000256" key="2">
    <source>
        <dbReference type="ARBA" id="ARBA00006490"/>
    </source>
</evidence>
<name>A0ABN0B1W4_9ACTN</name>
<keyword evidence="12" id="KW-0032">Aminotransferase</keyword>
<dbReference type="EC" id="2.8.1.7" evidence="3"/>
<evidence type="ECO:0000256" key="7">
    <source>
        <dbReference type="ARBA" id="ARBA00023004"/>
    </source>
</evidence>
<dbReference type="PANTHER" id="PTHR11601">
    <property type="entry name" value="CYSTEINE DESULFURYLASE FAMILY MEMBER"/>
    <property type="match status" value="1"/>
</dbReference>
<keyword evidence="8" id="KW-0411">Iron-sulfur</keyword>
<dbReference type="InterPro" id="IPR020578">
    <property type="entry name" value="Aminotrans_V_PyrdxlP_BS"/>
</dbReference>
<reference evidence="12 13" key="1">
    <citation type="submission" date="2010-08" db="EMBL/GenBank/DDBJ databases">
        <authorList>
            <person name="Durkin A.S."/>
            <person name="Madupu R."/>
            <person name="Torralba M."/>
            <person name="Gillis M."/>
            <person name="Methe B."/>
            <person name="Sutton G."/>
            <person name="Nelson K.E."/>
        </authorList>
    </citation>
    <scope>NUCLEOTIDE SEQUENCE [LARGE SCALE GENOMIC DNA]</scope>
    <source>
        <strain evidence="12 13">PB189-T1-4</strain>
    </source>
</reference>
<evidence type="ECO:0000256" key="10">
    <source>
        <dbReference type="RuleBase" id="RU004504"/>
    </source>
</evidence>
<evidence type="ECO:0000313" key="13">
    <source>
        <dbReference type="Proteomes" id="UP000004431"/>
    </source>
</evidence>
<dbReference type="PROSITE" id="PS00595">
    <property type="entry name" value="AA_TRANSFER_CLASS_5"/>
    <property type="match status" value="1"/>
</dbReference>
<keyword evidence="7" id="KW-0408">Iron</keyword>
<dbReference type="Gene3D" id="3.90.1150.10">
    <property type="entry name" value="Aspartate Aminotransferase, domain 1"/>
    <property type="match status" value="1"/>
</dbReference>